<dbReference type="KEGG" id="hdh:G5B40_05340"/>
<sequence>MTDEARSDGTRADGGVLGALRFTWRIYERFEGHDGSAMAGYVAFSAFLSLFPFMIFFFTLAGILLGPEDSRAALDALFDLAPEHIARTLVPVMDEVLGQRRGGLLTISALGGVWVASNAVEAIRVAFDRAYESPNPRGFFRRRLIALAFVLLAALTFTVLGVLIILAPLGFRLAREYLGFEVPIGVAYLRYAFGLVTFAGFLYALNRVLPSRSPKSRNVWPGIVVTTALWVAGASGFSIYLAYAPSYTMTYGAFAGVIVTLLFFYLTSAMLIFGAEVNAALMARRGDVGSQTEEVV</sequence>
<evidence type="ECO:0000256" key="1">
    <source>
        <dbReference type="ARBA" id="ARBA00004651"/>
    </source>
</evidence>
<keyword evidence="8" id="KW-1185">Reference proteome</keyword>
<dbReference type="NCBIfam" id="TIGR00765">
    <property type="entry name" value="yihY_not_rbn"/>
    <property type="match status" value="1"/>
</dbReference>
<keyword evidence="2" id="KW-1003">Cell membrane</keyword>
<feature type="transmembrane region" description="Helical" evidence="6">
    <location>
        <begin position="249"/>
        <end position="275"/>
    </location>
</feature>
<evidence type="ECO:0000256" key="6">
    <source>
        <dbReference type="SAM" id="Phobius"/>
    </source>
</evidence>
<dbReference type="AlphaFoldDB" id="A0A7L5BTU0"/>
<comment type="subcellular location">
    <subcellularLocation>
        <location evidence="1">Cell membrane</location>
        <topology evidence="1">Multi-pass membrane protein</topology>
    </subcellularLocation>
</comment>
<dbReference type="PIRSF" id="PIRSF035875">
    <property type="entry name" value="RNase_BN"/>
    <property type="match status" value="1"/>
</dbReference>
<evidence type="ECO:0000256" key="2">
    <source>
        <dbReference type="ARBA" id="ARBA00022475"/>
    </source>
</evidence>
<dbReference type="PANTHER" id="PTHR30213">
    <property type="entry name" value="INNER MEMBRANE PROTEIN YHJD"/>
    <property type="match status" value="1"/>
</dbReference>
<feature type="transmembrane region" description="Helical" evidence="6">
    <location>
        <begin position="218"/>
        <end position="243"/>
    </location>
</feature>
<keyword evidence="4 6" id="KW-1133">Transmembrane helix</keyword>
<name>A0A7L5BTU0_9RHOB</name>
<accession>A0A7L5BTU0</accession>
<dbReference type="EMBL" id="CP049056">
    <property type="protein sequence ID" value="QIE54922.1"/>
    <property type="molecule type" value="Genomic_DNA"/>
</dbReference>
<reference evidence="7 8" key="1">
    <citation type="submission" date="2020-02" db="EMBL/GenBank/DDBJ databases">
        <title>complete genome sequence of Rhodobacteraceae bacterium.</title>
        <authorList>
            <person name="Park J."/>
            <person name="Kim Y.-S."/>
            <person name="Kim K.-H."/>
        </authorList>
    </citation>
    <scope>NUCLEOTIDE SEQUENCE [LARGE SCALE GENOMIC DNA]</scope>
    <source>
        <strain evidence="7 8">RR4-56</strain>
    </source>
</reference>
<dbReference type="RefSeq" id="WP_165095970.1">
    <property type="nucleotide sequence ID" value="NZ_CP049056.1"/>
</dbReference>
<feature type="transmembrane region" description="Helical" evidence="6">
    <location>
        <begin position="38"/>
        <end position="65"/>
    </location>
</feature>
<dbReference type="PANTHER" id="PTHR30213:SF0">
    <property type="entry name" value="UPF0761 MEMBRANE PROTEIN YIHY"/>
    <property type="match status" value="1"/>
</dbReference>
<evidence type="ECO:0000313" key="8">
    <source>
        <dbReference type="Proteomes" id="UP000503336"/>
    </source>
</evidence>
<feature type="transmembrane region" description="Helical" evidence="6">
    <location>
        <begin position="144"/>
        <end position="167"/>
    </location>
</feature>
<protein>
    <submittedName>
        <fullName evidence="7">YihY/virulence factor BrkB family protein</fullName>
    </submittedName>
</protein>
<organism evidence="7 8">
    <name type="scientific">Pikeienuella piscinae</name>
    <dbReference type="NCBI Taxonomy" id="2748098"/>
    <lineage>
        <taxon>Bacteria</taxon>
        <taxon>Pseudomonadati</taxon>
        <taxon>Pseudomonadota</taxon>
        <taxon>Alphaproteobacteria</taxon>
        <taxon>Rhodobacterales</taxon>
        <taxon>Paracoccaceae</taxon>
        <taxon>Pikeienuella</taxon>
    </lineage>
</organism>
<gene>
    <name evidence="7" type="ORF">G5B40_05340</name>
</gene>
<evidence type="ECO:0000313" key="7">
    <source>
        <dbReference type="EMBL" id="QIE54922.1"/>
    </source>
</evidence>
<keyword evidence="3 6" id="KW-0812">Transmembrane</keyword>
<proteinExistence type="predicted"/>
<evidence type="ECO:0000256" key="5">
    <source>
        <dbReference type="ARBA" id="ARBA00023136"/>
    </source>
</evidence>
<dbReference type="Pfam" id="PF03631">
    <property type="entry name" value="Virul_fac_BrkB"/>
    <property type="match status" value="1"/>
</dbReference>
<feature type="transmembrane region" description="Helical" evidence="6">
    <location>
        <begin position="187"/>
        <end position="206"/>
    </location>
</feature>
<dbReference type="Proteomes" id="UP000503336">
    <property type="component" value="Chromosome"/>
</dbReference>
<dbReference type="InterPro" id="IPR017039">
    <property type="entry name" value="Virul_fac_BrkB"/>
</dbReference>
<evidence type="ECO:0000256" key="3">
    <source>
        <dbReference type="ARBA" id="ARBA00022692"/>
    </source>
</evidence>
<dbReference type="GO" id="GO:0005886">
    <property type="term" value="C:plasma membrane"/>
    <property type="evidence" value="ECO:0007669"/>
    <property type="project" value="UniProtKB-SubCell"/>
</dbReference>
<evidence type="ECO:0000256" key="4">
    <source>
        <dbReference type="ARBA" id="ARBA00022989"/>
    </source>
</evidence>
<keyword evidence="5 6" id="KW-0472">Membrane</keyword>